<feature type="domain" description="Calcineurin-like phosphoesterase" evidence="2">
    <location>
        <begin position="62"/>
        <end position="229"/>
    </location>
</feature>
<evidence type="ECO:0000259" key="2">
    <source>
        <dbReference type="Pfam" id="PF00149"/>
    </source>
</evidence>
<organism evidence="3 4">
    <name type="scientific">Thomasclavelia spiroformis</name>
    <dbReference type="NCBI Taxonomy" id="29348"/>
    <lineage>
        <taxon>Bacteria</taxon>
        <taxon>Bacillati</taxon>
        <taxon>Bacillota</taxon>
        <taxon>Erysipelotrichia</taxon>
        <taxon>Erysipelotrichales</taxon>
        <taxon>Coprobacillaceae</taxon>
        <taxon>Thomasclavelia</taxon>
    </lineage>
</organism>
<keyword evidence="1" id="KW-1133">Transmembrane helix</keyword>
<evidence type="ECO:0000313" key="4">
    <source>
        <dbReference type="Proteomes" id="UP000196258"/>
    </source>
</evidence>
<dbReference type="Pfam" id="PF00149">
    <property type="entry name" value="Metallophos"/>
    <property type="match status" value="1"/>
</dbReference>
<gene>
    <name evidence="3" type="ORF">B5E91_09300</name>
</gene>
<dbReference type="SUPFAM" id="SSF56300">
    <property type="entry name" value="Metallo-dependent phosphatases"/>
    <property type="match status" value="1"/>
</dbReference>
<evidence type="ECO:0000256" key="1">
    <source>
        <dbReference type="SAM" id="Phobius"/>
    </source>
</evidence>
<feature type="transmembrane region" description="Helical" evidence="1">
    <location>
        <begin position="20"/>
        <end position="39"/>
    </location>
</feature>
<name>A0A1Y4QHA7_9FIRM</name>
<dbReference type="Proteomes" id="UP000196258">
    <property type="component" value="Unassembled WGS sequence"/>
</dbReference>
<dbReference type="PANTHER" id="PTHR31302:SF0">
    <property type="entry name" value="TRANSMEMBRANE PROTEIN WITH METALLOPHOSPHOESTERASE DOMAIN"/>
    <property type="match status" value="1"/>
</dbReference>
<dbReference type="Gene3D" id="3.60.21.10">
    <property type="match status" value="1"/>
</dbReference>
<comment type="caution">
    <text evidence="3">The sequence shown here is derived from an EMBL/GenBank/DDBJ whole genome shotgun (WGS) entry which is preliminary data.</text>
</comment>
<sequence length="289" mass="33260">MTKIMKYIIKKQDKIKLRLLFIIIIPIFISGSILTYGYMNIKDIRKTEYTIYTDKKLNKEFKLTMISDLHYPCSTDKKELLEIVNKIENENSDAIILNGDIIDEYTTDSEKKEVFQTLGRLSKTTPVFYTFGNHDTGEYSLNNHSSYDSLKKLIESYGIEVLSDKSVTLDNLTIIGRKDLHQPNRKDILQLTKSIDDNQFNIVLDHHPKDLKASAKSNIDLHLSGHTHAGQVFPAYYIFELFNINELNYGKEKIDDMTAINSSGIGGWGFPIRTQNHSEYVVINIKHKS</sequence>
<dbReference type="PANTHER" id="PTHR31302">
    <property type="entry name" value="TRANSMEMBRANE PROTEIN WITH METALLOPHOSPHOESTERASE DOMAIN-RELATED"/>
    <property type="match status" value="1"/>
</dbReference>
<keyword evidence="1" id="KW-0472">Membrane</keyword>
<dbReference type="GO" id="GO:0016787">
    <property type="term" value="F:hydrolase activity"/>
    <property type="evidence" value="ECO:0007669"/>
    <property type="project" value="InterPro"/>
</dbReference>
<dbReference type="InterPro" id="IPR029052">
    <property type="entry name" value="Metallo-depent_PP-like"/>
</dbReference>
<dbReference type="InterPro" id="IPR004843">
    <property type="entry name" value="Calcineurin-like_PHP"/>
</dbReference>
<accession>A0A1Y4QHA7</accession>
<dbReference type="EMBL" id="NFLB01000010">
    <property type="protein sequence ID" value="OUQ04654.1"/>
    <property type="molecule type" value="Genomic_DNA"/>
</dbReference>
<reference evidence="4" key="1">
    <citation type="submission" date="2017-04" db="EMBL/GenBank/DDBJ databases">
        <title>Function of individual gut microbiota members based on whole genome sequencing of pure cultures obtained from chicken caecum.</title>
        <authorList>
            <person name="Medvecky M."/>
            <person name="Cejkova D."/>
            <person name="Polansky O."/>
            <person name="Karasova D."/>
            <person name="Kubasova T."/>
            <person name="Cizek A."/>
            <person name="Rychlik I."/>
        </authorList>
    </citation>
    <scope>NUCLEOTIDE SEQUENCE [LARGE SCALE GENOMIC DNA]</scope>
    <source>
        <strain evidence="4">An149</strain>
    </source>
</reference>
<proteinExistence type="predicted"/>
<keyword evidence="1" id="KW-0812">Transmembrane</keyword>
<dbReference type="AlphaFoldDB" id="A0A1Y4QHA7"/>
<protein>
    <recommendedName>
        <fullName evidence="2">Calcineurin-like phosphoesterase domain-containing protein</fullName>
    </recommendedName>
</protein>
<evidence type="ECO:0000313" key="3">
    <source>
        <dbReference type="EMBL" id="OUQ04654.1"/>
    </source>
</evidence>
<dbReference type="InterPro" id="IPR051158">
    <property type="entry name" value="Metallophosphoesterase_sf"/>
</dbReference>